<dbReference type="NCBIfam" id="TIGR04075">
    <property type="entry name" value="bacter_Pnkp"/>
    <property type="match status" value="1"/>
</dbReference>
<name>A0A918CK71_9DEIO</name>
<sequence length="847" mass="93575">MTSISIPDFCLVALIGASGSGKTTFARQHFRPGEVLSSDAFRLLVSSDENAQDATQDAFDALYFVARKRLARGLLTVIDATNVQPDARKHLVTLAKEFDVLPVALVLDLPEEVLRDRGRTRPDRTFGPHVTGQQVSQLRKSLGKLQAEGFRQVTVLRSADDVQAATLTRIRLYNDLKHEHGPFDFIGDVHGCLTELCELLETLGYRVNEALEVTPPPGRTAVFLGDLVDRGPDTPGVLRLVMGMVVAGTALCVPGNHDEKLGRALRGEKVKVAHGLERSLEQLARETPEFRRTVAEFIRGLVSHYVLDEGRVVVAHAGMKAEYQGRASGRVRTFALYGETTGETDEFGLPVRLNWAAEYRGQATVVYGHTPVPRAEWLNRTIDIDTGCVFGGALTALRYPERELVSVAARQVYSEPVRPLQPALSAVSSQQQHDEVLDLADFVGKRVIETRLRGRVTVREEEAAAALESVSRFAIDPRWLIYLPPTMSPSETSSREGYLEYPSEAFEYYRRSGVEQVICEEKHMGSRAVVIVTRSAAAAQQRFGLTDSGIGTVYTRTGRRFFEDDSLEQALLGGVQAAVTDAGLWDELNTDWLLLDAEILPWSLKAGSLIRGQYAAVGAAAGAALPAEMAVLEAAVRRNLPLGDLLARTRRRQEMTQAYTSAYRQYVRRVSSLADIRVAPFHLLASEGAVHVDKDHVWHLTTLKRLVEAAPGLLTETVHRQVEVNNPESCADAEDWWLARTAAGGEGMVVKPVSFIARGKKGLVQPGIKVRGQEYLRIIYGPEYSAPENLERLRARGLNSKRTLALREFALGVEGLDRFVQKEPLRRVHECIFGVLALESEVLDPRL</sequence>
<feature type="domain" description="Polynucleotide kinase-phosphatase ligase" evidence="2">
    <location>
        <begin position="465"/>
        <end position="841"/>
    </location>
</feature>
<dbReference type="PANTHER" id="PTHR42850:SF7">
    <property type="entry name" value="BIS(5'-NUCLEOSYL)-TETRAPHOSPHATASE PRPE [ASYMMETRICAL]"/>
    <property type="match status" value="1"/>
</dbReference>
<dbReference type="AlphaFoldDB" id="A0A918CK71"/>
<dbReference type="EMBL" id="BMQL01000041">
    <property type="protein sequence ID" value="GGR27425.1"/>
    <property type="molecule type" value="Genomic_DNA"/>
</dbReference>
<dbReference type="GO" id="GO:0016791">
    <property type="term" value="F:phosphatase activity"/>
    <property type="evidence" value="ECO:0007669"/>
    <property type="project" value="TreeGrafter"/>
</dbReference>
<dbReference type="Pfam" id="PF16542">
    <property type="entry name" value="PNKP_ligase"/>
    <property type="match status" value="1"/>
</dbReference>
<dbReference type="Gene3D" id="3.30.470.30">
    <property type="entry name" value="DNA ligase/mRNA capping enzyme"/>
    <property type="match status" value="2"/>
</dbReference>
<dbReference type="GO" id="GO:0016301">
    <property type="term" value="F:kinase activity"/>
    <property type="evidence" value="ECO:0007669"/>
    <property type="project" value="UniProtKB-KW"/>
</dbReference>
<gene>
    <name evidence="3" type="ORF">GCM10008957_43420</name>
</gene>
<evidence type="ECO:0000313" key="4">
    <source>
        <dbReference type="Proteomes" id="UP000603865"/>
    </source>
</evidence>
<dbReference type="InterPro" id="IPR029052">
    <property type="entry name" value="Metallo-depent_PP-like"/>
</dbReference>
<dbReference type="InterPro" id="IPR024028">
    <property type="entry name" value="PNKP_bac"/>
</dbReference>
<dbReference type="Pfam" id="PF00149">
    <property type="entry name" value="Metallophos"/>
    <property type="match status" value="1"/>
</dbReference>
<dbReference type="Gene3D" id="3.60.21.10">
    <property type="match status" value="1"/>
</dbReference>
<feature type="domain" description="Calcineurin-like phosphoesterase" evidence="1">
    <location>
        <begin position="182"/>
        <end position="373"/>
    </location>
</feature>
<dbReference type="InterPro" id="IPR004843">
    <property type="entry name" value="Calcineurin-like_PHP"/>
</dbReference>
<dbReference type="GO" id="GO:0005737">
    <property type="term" value="C:cytoplasm"/>
    <property type="evidence" value="ECO:0007669"/>
    <property type="project" value="TreeGrafter"/>
</dbReference>
<keyword evidence="3" id="KW-0808">Transferase</keyword>
<dbReference type="SUPFAM" id="SSF52540">
    <property type="entry name" value="P-loop containing nucleoside triphosphate hydrolases"/>
    <property type="match status" value="1"/>
</dbReference>
<dbReference type="PANTHER" id="PTHR42850">
    <property type="entry name" value="METALLOPHOSPHOESTERASE"/>
    <property type="match status" value="1"/>
</dbReference>
<reference evidence="3" key="1">
    <citation type="journal article" date="2014" name="Int. J. Syst. Evol. Microbiol.">
        <title>Complete genome sequence of Corynebacterium casei LMG S-19264T (=DSM 44701T), isolated from a smear-ripened cheese.</title>
        <authorList>
            <consortium name="US DOE Joint Genome Institute (JGI-PGF)"/>
            <person name="Walter F."/>
            <person name="Albersmeier A."/>
            <person name="Kalinowski J."/>
            <person name="Ruckert C."/>
        </authorList>
    </citation>
    <scope>NUCLEOTIDE SEQUENCE</scope>
    <source>
        <strain evidence="3">JCM 31311</strain>
    </source>
</reference>
<keyword evidence="3" id="KW-0418">Kinase</keyword>
<evidence type="ECO:0000259" key="1">
    <source>
        <dbReference type="Pfam" id="PF00149"/>
    </source>
</evidence>
<dbReference type="Proteomes" id="UP000603865">
    <property type="component" value="Unassembled WGS sequence"/>
</dbReference>
<evidence type="ECO:0000313" key="3">
    <source>
        <dbReference type="EMBL" id="GGR27425.1"/>
    </source>
</evidence>
<keyword evidence="4" id="KW-1185">Reference proteome</keyword>
<dbReference type="SUPFAM" id="SSF56091">
    <property type="entry name" value="DNA ligase/mRNA capping enzyme, catalytic domain"/>
    <property type="match status" value="1"/>
</dbReference>
<organism evidence="3 4">
    <name type="scientific">Deinococcus ruber</name>
    <dbReference type="NCBI Taxonomy" id="1848197"/>
    <lineage>
        <taxon>Bacteria</taxon>
        <taxon>Thermotogati</taxon>
        <taxon>Deinococcota</taxon>
        <taxon>Deinococci</taxon>
        <taxon>Deinococcales</taxon>
        <taxon>Deinococcaceae</taxon>
        <taxon>Deinococcus</taxon>
    </lineage>
</organism>
<comment type="caution">
    <text evidence="3">The sequence shown here is derived from an EMBL/GenBank/DDBJ whole genome shotgun (WGS) entry which is preliminary data.</text>
</comment>
<dbReference type="InterPro" id="IPR050126">
    <property type="entry name" value="Ap4A_hydrolase"/>
</dbReference>
<protein>
    <submittedName>
        <fullName evidence="3">Polynucleotide kinase-phosphatase</fullName>
    </submittedName>
</protein>
<dbReference type="Pfam" id="PF13671">
    <property type="entry name" value="AAA_33"/>
    <property type="match status" value="1"/>
</dbReference>
<dbReference type="CDD" id="cd07423">
    <property type="entry name" value="MPP_Prp_like"/>
    <property type="match status" value="1"/>
</dbReference>
<dbReference type="Gene3D" id="3.40.50.300">
    <property type="entry name" value="P-loop containing nucleotide triphosphate hydrolases"/>
    <property type="match status" value="1"/>
</dbReference>
<dbReference type="SUPFAM" id="SSF56300">
    <property type="entry name" value="Metallo-dependent phosphatases"/>
    <property type="match status" value="1"/>
</dbReference>
<dbReference type="InterPro" id="IPR032380">
    <property type="entry name" value="PNKP_ligase_dom"/>
</dbReference>
<dbReference type="RefSeq" id="WP_189092614.1">
    <property type="nucleotide sequence ID" value="NZ_BMQL01000041.1"/>
</dbReference>
<accession>A0A918CK71</accession>
<evidence type="ECO:0000259" key="2">
    <source>
        <dbReference type="Pfam" id="PF16542"/>
    </source>
</evidence>
<reference evidence="3" key="2">
    <citation type="submission" date="2020-09" db="EMBL/GenBank/DDBJ databases">
        <authorList>
            <person name="Sun Q."/>
            <person name="Ohkuma M."/>
        </authorList>
    </citation>
    <scope>NUCLEOTIDE SEQUENCE</scope>
    <source>
        <strain evidence="3">JCM 31311</strain>
    </source>
</reference>
<dbReference type="InterPro" id="IPR027417">
    <property type="entry name" value="P-loop_NTPase"/>
</dbReference>
<proteinExistence type="predicted"/>
<dbReference type="InterPro" id="IPR041780">
    <property type="entry name" value="MPP_PrpE-like"/>
</dbReference>